<dbReference type="Proteomes" id="UP000074914">
    <property type="component" value="Chromosome"/>
</dbReference>
<dbReference type="PROSITE" id="PS51462">
    <property type="entry name" value="NUDIX"/>
    <property type="match status" value="1"/>
</dbReference>
<proteinExistence type="predicted"/>
<dbReference type="SUPFAM" id="SSF55811">
    <property type="entry name" value="Nudix"/>
    <property type="match status" value="1"/>
</dbReference>
<dbReference type="InterPro" id="IPR051325">
    <property type="entry name" value="Nudix_hydrolase_domain"/>
</dbReference>
<feature type="domain" description="Nudix hydrolase" evidence="3">
    <location>
        <begin position="57"/>
        <end position="187"/>
    </location>
</feature>
<evidence type="ECO:0000313" key="5">
    <source>
        <dbReference type="Proteomes" id="UP000074914"/>
    </source>
</evidence>
<dbReference type="InterPro" id="IPR000086">
    <property type="entry name" value="NUDIX_hydrolase_dom"/>
</dbReference>
<dbReference type="PANTHER" id="PTHR21340">
    <property type="entry name" value="DIADENOSINE 5,5-P1,P4-TETRAPHOSPHATE PYROPHOSPHOHYDROLASE MUTT"/>
    <property type="match status" value="1"/>
</dbReference>
<dbReference type="InterPro" id="IPR020084">
    <property type="entry name" value="NUDIX_hydrolase_CS"/>
</dbReference>
<dbReference type="PANTHER" id="PTHR21340:SF0">
    <property type="entry name" value="BIS(5'-NUCLEOSYL)-TETRAPHOSPHATASE [ASYMMETRICAL]"/>
    <property type="match status" value="1"/>
</dbReference>
<sequence length="193" mass="21463">MPLNHTADAAALRQQIRTEFSSIHPLDALERTQIAAALAWLDSGAELCRLAKPATPPKHLVSYFAVVDDGHVLLVDHKNAQLWLPPGGHVEAGEHPRATVLRELEEELGFTASHAIQPPLLLTVTTTVGLTAGHTDVSLWYIVRASRSQQIHFDESEFNAVRWFRFAEVPLARSDPHMHRFLKKLHNAQQATA</sequence>
<dbReference type="InterPro" id="IPR015797">
    <property type="entry name" value="NUDIX_hydrolase-like_dom_sf"/>
</dbReference>
<name>A0ABN4M8P2_9BURK</name>
<comment type="cofactor">
    <cofactor evidence="1">
        <name>Mg(2+)</name>
        <dbReference type="ChEBI" id="CHEBI:18420"/>
    </cofactor>
</comment>
<dbReference type="RefSeq" id="WP_082806921.1">
    <property type="nucleotide sequence ID" value="NZ_CP013236.1"/>
</dbReference>
<dbReference type="EMBL" id="CP013236">
    <property type="protein sequence ID" value="AMP12999.1"/>
    <property type="molecule type" value="Genomic_DNA"/>
</dbReference>
<organism evidence="4 5">
    <name type="scientific">Collimonas pratensis</name>
    <dbReference type="NCBI Taxonomy" id="279113"/>
    <lineage>
        <taxon>Bacteria</taxon>
        <taxon>Pseudomonadati</taxon>
        <taxon>Pseudomonadota</taxon>
        <taxon>Betaproteobacteria</taxon>
        <taxon>Burkholderiales</taxon>
        <taxon>Oxalobacteraceae</taxon>
        <taxon>Collimonas</taxon>
    </lineage>
</organism>
<dbReference type="Pfam" id="PF00293">
    <property type="entry name" value="NUDIX"/>
    <property type="match status" value="1"/>
</dbReference>
<reference evidence="4 5" key="1">
    <citation type="submission" date="2015-11" db="EMBL/GenBank/DDBJ databases">
        <title>Exploring the genomic traits of fungus-feeding bacterial genus Collimonas.</title>
        <authorList>
            <person name="Song C."/>
            <person name="Schmidt R."/>
            <person name="de Jager V."/>
            <person name="Krzyzanowska D."/>
            <person name="Jongedijk E."/>
            <person name="Cankar K."/>
            <person name="Beekwilder J."/>
            <person name="van Veen A."/>
            <person name="de Boer W."/>
            <person name="van Veen J.A."/>
            <person name="Garbeva P."/>
        </authorList>
    </citation>
    <scope>NUCLEOTIDE SEQUENCE [LARGE SCALE GENOMIC DNA]</scope>
    <source>
        <strain evidence="4 5">Ter291</strain>
    </source>
</reference>
<accession>A0ABN4M8P2</accession>
<evidence type="ECO:0000313" key="4">
    <source>
        <dbReference type="EMBL" id="AMP12999.1"/>
    </source>
</evidence>
<gene>
    <name evidence="4" type="ORF">CPter291_0714</name>
</gene>
<keyword evidence="5" id="KW-1185">Reference proteome</keyword>
<keyword evidence="2" id="KW-0378">Hydrolase</keyword>
<dbReference type="PROSITE" id="PS00893">
    <property type="entry name" value="NUDIX_BOX"/>
    <property type="match status" value="1"/>
</dbReference>
<evidence type="ECO:0000256" key="2">
    <source>
        <dbReference type="ARBA" id="ARBA00022801"/>
    </source>
</evidence>
<evidence type="ECO:0000259" key="3">
    <source>
        <dbReference type="PROSITE" id="PS51462"/>
    </source>
</evidence>
<evidence type="ECO:0000256" key="1">
    <source>
        <dbReference type="ARBA" id="ARBA00001946"/>
    </source>
</evidence>
<protein>
    <submittedName>
        <fullName evidence="4">NUDIX domain protein</fullName>
    </submittedName>
</protein>
<dbReference type="Gene3D" id="3.90.79.10">
    <property type="entry name" value="Nucleoside Triphosphate Pyrophosphohydrolase"/>
    <property type="match status" value="1"/>
</dbReference>